<gene>
    <name evidence="3" type="ORF">CD30_14040</name>
</gene>
<dbReference type="InterPro" id="IPR018821">
    <property type="entry name" value="DUF294_put_nucleoTrafse_sb-bd"/>
</dbReference>
<dbReference type="AlphaFoldDB" id="A0A0A3J2Q2"/>
<protein>
    <recommendedName>
        <fullName evidence="5">CBS domain-containing protein</fullName>
    </recommendedName>
</protein>
<comment type="caution">
    <text evidence="3">The sequence shown here is derived from an EMBL/GenBank/DDBJ whole genome shotgun (WGS) entry which is preliminary data.</text>
</comment>
<dbReference type="EMBL" id="JPVQ01000028">
    <property type="protein sequence ID" value="KGR90010.1"/>
    <property type="molecule type" value="Genomic_DNA"/>
</dbReference>
<keyword evidence="4" id="KW-1185">Reference proteome</keyword>
<proteinExistence type="predicted"/>
<evidence type="ECO:0000259" key="1">
    <source>
        <dbReference type="Pfam" id="PF03445"/>
    </source>
</evidence>
<evidence type="ECO:0000313" key="4">
    <source>
        <dbReference type="Proteomes" id="UP000030595"/>
    </source>
</evidence>
<name>A0A0A3J2Q2_9BACL</name>
<accession>A0A0A3J2Q2</accession>
<dbReference type="GO" id="GO:0008773">
    <property type="term" value="F:[protein-PII] uridylyltransferase activity"/>
    <property type="evidence" value="ECO:0007669"/>
    <property type="project" value="InterPro"/>
</dbReference>
<dbReference type="Pfam" id="PF03445">
    <property type="entry name" value="DUF294"/>
    <property type="match status" value="1"/>
</dbReference>
<dbReference type="CDD" id="cd05401">
    <property type="entry name" value="NT_GlnE_GlnD_like"/>
    <property type="match status" value="1"/>
</dbReference>
<reference evidence="3 4" key="1">
    <citation type="submission" date="2014-02" db="EMBL/GenBank/DDBJ databases">
        <title>Draft genome sequence of Lysinibacillus massiliensis CCUG 49529.</title>
        <authorList>
            <person name="Zhang F."/>
            <person name="Wang G."/>
            <person name="Zhang L."/>
        </authorList>
    </citation>
    <scope>NUCLEOTIDE SEQUENCE [LARGE SCALE GENOMIC DNA]</scope>
    <source>
        <strain evidence="3 4">CCUG 49529</strain>
    </source>
</reference>
<dbReference type="RefSeq" id="WP_036177912.1">
    <property type="nucleotide sequence ID" value="NZ_AVCZ01000028.1"/>
</dbReference>
<organism evidence="3 4">
    <name type="scientific">Ureibacillus massiliensis 4400831 = CIP 108448 = CCUG 49529</name>
    <dbReference type="NCBI Taxonomy" id="1211035"/>
    <lineage>
        <taxon>Bacteria</taxon>
        <taxon>Bacillati</taxon>
        <taxon>Bacillota</taxon>
        <taxon>Bacilli</taxon>
        <taxon>Bacillales</taxon>
        <taxon>Caryophanaceae</taxon>
        <taxon>Ureibacillus</taxon>
    </lineage>
</organism>
<dbReference type="OrthoDB" id="9810963at2"/>
<feature type="domain" description="DUF294" evidence="2">
    <location>
        <begin position="177"/>
        <end position="312"/>
    </location>
</feature>
<evidence type="ECO:0000259" key="2">
    <source>
        <dbReference type="Pfam" id="PF10335"/>
    </source>
</evidence>
<evidence type="ECO:0008006" key="5">
    <source>
        <dbReference type="Google" id="ProtNLM"/>
    </source>
</evidence>
<dbReference type="Proteomes" id="UP000030595">
    <property type="component" value="Unassembled WGS sequence"/>
</dbReference>
<dbReference type="InterPro" id="IPR005105">
    <property type="entry name" value="GlnD_Uridyltrans_N"/>
</dbReference>
<evidence type="ECO:0000313" key="3">
    <source>
        <dbReference type="EMBL" id="KGR90010.1"/>
    </source>
</evidence>
<dbReference type="eggNOG" id="COG2905">
    <property type="taxonomic scope" value="Bacteria"/>
</dbReference>
<feature type="domain" description="Protein-PII uridylyltransferase N-terminal" evidence="1">
    <location>
        <begin position="25"/>
        <end position="137"/>
    </location>
</feature>
<dbReference type="Pfam" id="PF10335">
    <property type="entry name" value="DUF294_C"/>
    <property type="match status" value="1"/>
</dbReference>
<sequence>METYESIRQWKNQYISSYIDTSVSLNDFHDQVMLKVLEVAKGKMKMDSPPCSFSWFITGSGGRLEQGLISDQDHGIVYEVSNQINDLYFKELGEEIAFGLDFVGYPYCNGNIMSSNPIWCKSLKDWETQLVDWMENESWEVIRYLQIFFDARVLFGNTYYIHHLKSVIFDFKQHHPKILKRFAANMKHAKNVIGPFGQIIVEPHGVYQGCINLKYSAFIPYVNSIRLLSIKENIYETSTLDRMGKLVKKEEYTSLLKNCEGHFSNLIKYRMSLLNASTYDDTHYLNIKNLSKEQRKEIKQILKDGKRLHDAVISMNFIG</sequence>